<dbReference type="AlphaFoldDB" id="S0L348"/>
<dbReference type="PANTHER" id="PTHR38030:SF2">
    <property type="entry name" value="PROTOPORPHYRINOGEN IX DEHYDROGENASE [QUINONE]"/>
    <property type="match status" value="1"/>
</dbReference>
<dbReference type="Gene3D" id="3.40.50.360">
    <property type="match status" value="1"/>
</dbReference>
<dbReference type="STRING" id="1140003.OMY_01154"/>
<dbReference type="InterPro" id="IPR026816">
    <property type="entry name" value="Flavodoxin_dom"/>
</dbReference>
<dbReference type="eggNOG" id="COG4635">
    <property type="taxonomic scope" value="Bacteria"/>
</dbReference>
<dbReference type="Proteomes" id="UP000015961">
    <property type="component" value="Unassembled WGS sequence"/>
</dbReference>
<keyword evidence="3" id="KW-1185">Reference proteome</keyword>
<dbReference type="InterPro" id="IPR029039">
    <property type="entry name" value="Flavoprotein-like_sf"/>
</dbReference>
<proteinExistence type="predicted"/>
<evidence type="ECO:0000313" key="3">
    <source>
        <dbReference type="Proteomes" id="UP000015961"/>
    </source>
</evidence>
<organism evidence="2 3">
    <name type="scientific">Enterococcus sulfureus ATCC 49903</name>
    <dbReference type="NCBI Taxonomy" id="1140003"/>
    <lineage>
        <taxon>Bacteria</taxon>
        <taxon>Bacillati</taxon>
        <taxon>Bacillota</taxon>
        <taxon>Bacilli</taxon>
        <taxon>Lactobacillales</taxon>
        <taxon>Enterococcaceae</taxon>
        <taxon>Enterococcus</taxon>
    </lineage>
</organism>
<dbReference type="PANTHER" id="PTHR38030">
    <property type="entry name" value="PROTOPORPHYRINOGEN IX DEHYDROGENASE [MENAQUINONE]"/>
    <property type="match status" value="1"/>
</dbReference>
<evidence type="ECO:0000259" key="1">
    <source>
        <dbReference type="Pfam" id="PF12724"/>
    </source>
</evidence>
<dbReference type="PATRIC" id="fig|1140003.3.peg.1112"/>
<dbReference type="GO" id="GO:0006783">
    <property type="term" value="P:heme biosynthetic process"/>
    <property type="evidence" value="ECO:0007669"/>
    <property type="project" value="TreeGrafter"/>
</dbReference>
<dbReference type="SUPFAM" id="SSF52218">
    <property type="entry name" value="Flavoproteins"/>
    <property type="match status" value="1"/>
</dbReference>
<reference evidence="2 3" key="1">
    <citation type="submission" date="2013-03" db="EMBL/GenBank/DDBJ databases">
        <title>The Genome Sequence of Enterococcus sulfureus ATCC_49903 (PacBio/Illumina hybrid assembly).</title>
        <authorList>
            <consortium name="The Broad Institute Genomics Platform"/>
            <consortium name="The Broad Institute Genome Sequencing Center for Infectious Disease"/>
            <person name="Earl A."/>
            <person name="Russ C."/>
            <person name="Gilmore M."/>
            <person name="Surin D."/>
            <person name="Walker B."/>
            <person name="Young S."/>
            <person name="Zeng Q."/>
            <person name="Gargeya S."/>
            <person name="Fitzgerald M."/>
            <person name="Haas B."/>
            <person name="Abouelleil A."/>
            <person name="Allen A.W."/>
            <person name="Alvarado L."/>
            <person name="Arachchi H.M."/>
            <person name="Berlin A.M."/>
            <person name="Chapman S.B."/>
            <person name="Gainer-Dewar J."/>
            <person name="Goldberg J."/>
            <person name="Griggs A."/>
            <person name="Gujja S."/>
            <person name="Hansen M."/>
            <person name="Howarth C."/>
            <person name="Imamovic A."/>
            <person name="Ireland A."/>
            <person name="Larimer J."/>
            <person name="McCowan C."/>
            <person name="Murphy C."/>
            <person name="Pearson M."/>
            <person name="Poon T.W."/>
            <person name="Priest M."/>
            <person name="Roberts A."/>
            <person name="Saif S."/>
            <person name="Shea T."/>
            <person name="Sisk P."/>
            <person name="Sykes S."/>
            <person name="Wortman J."/>
            <person name="Nusbaum C."/>
            <person name="Birren B."/>
        </authorList>
    </citation>
    <scope>NUCLEOTIDE SEQUENCE [LARGE SCALE GENOMIC DNA]</scope>
    <source>
        <strain evidence="2 3">ATCC 49903</strain>
    </source>
</reference>
<dbReference type="EMBL" id="ASWO01000005">
    <property type="protein sequence ID" value="EOT83799.1"/>
    <property type="molecule type" value="Genomic_DNA"/>
</dbReference>
<name>S0L348_9ENTE</name>
<feature type="domain" description="Flavodoxin" evidence="1">
    <location>
        <begin position="7"/>
        <end position="156"/>
    </location>
</feature>
<dbReference type="InterPro" id="IPR052200">
    <property type="entry name" value="Protoporphyrinogen_IX_DH"/>
</dbReference>
<dbReference type="GO" id="GO:0070819">
    <property type="term" value="F:menaquinone-dependent protoporphyrinogen oxidase activity"/>
    <property type="evidence" value="ECO:0007669"/>
    <property type="project" value="TreeGrafter"/>
</dbReference>
<dbReference type="RefSeq" id="WP_016185606.1">
    <property type="nucleotide sequence ID" value="NZ_ASWO01000005.1"/>
</dbReference>
<evidence type="ECO:0000313" key="2">
    <source>
        <dbReference type="EMBL" id="EOT83799.1"/>
    </source>
</evidence>
<accession>S0L348</accession>
<protein>
    <recommendedName>
        <fullName evidence="1">Flavodoxin domain-containing protein</fullName>
    </recommendedName>
</protein>
<sequence>MMSPSVLFLYTTVDGQTKKVADALQKELEVANVVYQLENLENYDLADIHWKNQLVILMGAVHTGGFDPKLIAASQDDAFILHSDQTHFVALNLIARNKEKTKIENNVYVREFLAATAWQPAHTEIIAGALNYTKYTKEKQDSILRVMAITKGPTDITKDYEFTDWQQVSEYAQKIVGFVKGEGK</sequence>
<dbReference type="OrthoDB" id="2146857at2"/>
<gene>
    <name evidence="2" type="ORF">I573_01524</name>
</gene>
<comment type="caution">
    <text evidence="2">The sequence shown here is derived from an EMBL/GenBank/DDBJ whole genome shotgun (WGS) entry which is preliminary data.</text>
</comment>
<dbReference type="GO" id="GO:0010181">
    <property type="term" value="F:FMN binding"/>
    <property type="evidence" value="ECO:0007669"/>
    <property type="project" value="TreeGrafter"/>
</dbReference>
<dbReference type="Pfam" id="PF12724">
    <property type="entry name" value="Flavodoxin_5"/>
    <property type="match status" value="1"/>
</dbReference>